<evidence type="ECO:0000313" key="1">
    <source>
        <dbReference type="EMBL" id="TQE94949.1"/>
    </source>
</evidence>
<dbReference type="InterPro" id="IPR012675">
    <property type="entry name" value="Beta-grasp_dom_sf"/>
</dbReference>
<gene>
    <name evidence="1" type="ORF">FKZ61_14155</name>
</gene>
<dbReference type="Pfam" id="PF02597">
    <property type="entry name" value="ThiS"/>
    <property type="match status" value="1"/>
</dbReference>
<dbReference type="InterPro" id="IPR016155">
    <property type="entry name" value="Mopterin_synth/thiamin_S_b"/>
</dbReference>
<dbReference type="AlphaFoldDB" id="A0A540VDW0"/>
<dbReference type="EMBL" id="VIGC01000018">
    <property type="protein sequence ID" value="TQE94949.1"/>
    <property type="molecule type" value="Genomic_DNA"/>
</dbReference>
<organism evidence="1 2">
    <name type="scientific">Litorilinea aerophila</name>
    <dbReference type="NCBI Taxonomy" id="1204385"/>
    <lineage>
        <taxon>Bacteria</taxon>
        <taxon>Bacillati</taxon>
        <taxon>Chloroflexota</taxon>
        <taxon>Caldilineae</taxon>
        <taxon>Caldilineales</taxon>
        <taxon>Caldilineaceae</taxon>
        <taxon>Litorilinea</taxon>
    </lineage>
</organism>
<dbReference type="PANTHER" id="PTHR38031">
    <property type="entry name" value="SULFUR CARRIER PROTEIN SLR0821-RELATED"/>
    <property type="match status" value="1"/>
</dbReference>
<dbReference type="InParanoid" id="A0A540VDW0"/>
<dbReference type="PANTHER" id="PTHR38031:SF1">
    <property type="entry name" value="SULFUR CARRIER PROTEIN CYSO"/>
    <property type="match status" value="1"/>
</dbReference>
<comment type="caution">
    <text evidence="1">The sequence shown here is derived from an EMBL/GenBank/DDBJ whole genome shotgun (WGS) entry which is preliminary data.</text>
</comment>
<reference evidence="1 2" key="1">
    <citation type="submission" date="2019-06" db="EMBL/GenBank/DDBJ databases">
        <title>Genome sequence of Litorilinea aerophila BAA-2444.</title>
        <authorList>
            <person name="Maclea K.S."/>
            <person name="Maurais E.G."/>
            <person name="Iannazzi L.C."/>
        </authorList>
    </citation>
    <scope>NUCLEOTIDE SEQUENCE [LARGE SCALE GENOMIC DNA]</scope>
    <source>
        <strain evidence="1 2">ATCC BAA-2444</strain>
    </source>
</reference>
<protein>
    <submittedName>
        <fullName evidence="1">MoaD/ThiS family protein</fullName>
    </submittedName>
</protein>
<name>A0A540VDW0_9CHLR</name>
<dbReference type="InterPro" id="IPR003749">
    <property type="entry name" value="ThiS/MoaD-like"/>
</dbReference>
<proteinExistence type="predicted"/>
<evidence type="ECO:0000313" key="2">
    <source>
        <dbReference type="Proteomes" id="UP000317371"/>
    </source>
</evidence>
<accession>A0A540VDW0</accession>
<dbReference type="Gene3D" id="3.10.20.30">
    <property type="match status" value="1"/>
</dbReference>
<keyword evidence="2" id="KW-1185">Reference proteome</keyword>
<dbReference type="SUPFAM" id="SSF54285">
    <property type="entry name" value="MoaD/ThiS"/>
    <property type="match status" value="1"/>
</dbReference>
<sequence>MGGGLNDSMEHEVWIPSLHRDLTGGVEQVTVSGETVGEVIDALEARFPGIRERLCDGDRIHPYIAVVINGEMSRRGLRHRLKEPSEIHFVPAIGGG</sequence>
<dbReference type="InterPro" id="IPR052045">
    <property type="entry name" value="Sulfur_Carrier/Prot_Modifier"/>
</dbReference>
<dbReference type="OrthoDB" id="9156098at2"/>
<dbReference type="Proteomes" id="UP000317371">
    <property type="component" value="Unassembled WGS sequence"/>
</dbReference>